<evidence type="ECO:0000256" key="5">
    <source>
        <dbReference type="SAM" id="Phobius"/>
    </source>
</evidence>
<dbReference type="RefSeq" id="WP_317491563.1">
    <property type="nucleotide sequence ID" value="NZ_CP136051.1"/>
</dbReference>
<dbReference type="InterPro" id="IPR019251">
    <property type="entry name" value="DUF2231_TM"/>
</dbReference>
<proteinExistence type="predicted"/>
<sequence length="462" mass="50788">MDYGIVSFIGKFHPLLVHLPIGMLMIAILFGFMSLKENYSYLKGANHIVLFLAAVSATLSAFTGWILSQSGGYANELIAWHQWMGIGLVVISWVAFFVHSRNEKAFKMALVVSGMLLVITGHLGGSITHGDGFLTPPPLSEWFAKEGAAVPPIVLTKEMLGYEAIANIVDRKCKSCHGPGAQKGKLRLDSPEEMLKGGKHGEVIVASSPDESHLIENILLPIDNDDHMPPKEKSQLSKAEMAILVEWVATGAYFDKTVEELAWSDSLILAYNVATSNKPASYTYIPQDKVQPVDAALVTRLDTLGVSIVPVSDGSNYLNVNFLHVPQQYMTEAFQLLTSMNKQCVWLDLTGKALQPEHLEYLGKMQNLTKLSLRDCGLNDSLMSKLQPLSRLEYVNLVNNPVTADGIKTLQGNAGLQQLFLFQTEVQPTDTAALREMFENASIDLGGYEMPLIEADTSKIIY</sequence>
<keyword evidence="3 4" id="KW-0408">Iron</keyword>
<feature type="transmembrane region" description="Helical" evidence="5">
    <location>
        <begin position="105"/>
        <end position="125"/>
    </location>
</feature>
<dbReference type="PROSITE" id="PS51007">
    <property type="entry name" value="CYTC"/>
    <property type="match status" value="1"/>
</dbReference>
<evidence type="ECO:0000256" key="1">
    <source>
        <dbReference type="ARBA" id="ARBA00022617"/>
    </source>
</evidence>
<feature type="transmembrane region" description="Helical" evidence="5">
    <location>
        <begin position="47"/>
        <end position="68"/>
    </location>
</feature>
<keyword evidence="5" id="KW-0472">Membrane</keyword>
<dbReference type="PANTHER" id="PTHR35889">
    <property type="entry name" value="CYCLOINULO-OLIGOSACCHARIDE FRUCTANOTRANSFERASE-RELATED"/>
    <property type="match status" value="1"/>
</dbReference>
<dbReference type="InterPro" id="IPR009056">
    <property type="entry name" value="Cyt_c-like_dom"/>
</dbReference>
<keyword evidence="5" id="KW-0812">Transmembrane</keyword>
<evidence type="ECO:0000313" key="7">
    <source>
        <dbReference type="EMBL" id="WOK08934.1"/>
    </source>
</evidence>
<name>A0ABZ0IX14_9BACT</name>
<dbReference type="Pfam" id="PF07635">
    <property type="entry name" value="PSCyt1"/>
    <property type="match status" value="1"/>
</dbReference>
<reference evidence="7 8" key="1">
    <citation type="journal article" date="2023" name="Microbiol. Resour. Announc.">
        <title>Complete Genome Sequence of Imperialibacter roseus strain P4T.</title>
        <authorList>
            <person name="Tizabi D.R."/>
            <person name="Bachvaroff T."/>
            <person name="Hill R.T."/>
        </authorList>
    </citation>
    <scope>NUCLEOTIDE SEQUENCE [LARGE SCALE GENOMIC DNA]</scope>
    <source>
        <strain evidence="7 8">P4T</strain>
    </source>
</reference>
<organism evidence="7 8">
    <name type="scientific">Imperialibacter roseus</name>
    <dbReference type="NCBI Taxonomy" id="1324217"/>
    <lineage>
        <taxon>Bacteria</taxon>
        <taxon>Pseudomonadati</taxon>
        <taxon>Bacteroidota</taxon>
        <taxon>Cytophagia</taxon>
        <taxon>Cytophagales</taxon>
        <taxon>Flammeovirgaceae</taxon>
        <taxon>Imperialibacter</taxon>
    </lineage>
</organism>
<feature type="domain" description="Cytochrome c" evidence="6">
    <location>
        <begin position="156"/>
        <end position="252"/>
    </location>
</feature>
<evidence type="ECO:0000256" key="4">
    <source>
        <dbReference type="PROSITE-ProRule" id="PRU00433"/>
    </source>
</evidence>
<dbReference type="Proteomes" id="UP001302349">
    <property type="component" value="Chromosome"/>
</dbReference>
<gene>
    <name evidence="7" type="ORF">RT717_09830</name>
</gene>
<evidence type="ECO:0000256" key="2">
    <source>
        <dbReference type="ARBA" id="ARBA00022723"/>
    </source>
</evidence>
<dbReference type="Pfam" id="PF09990">
    <property type="entry name" value="DUF2231"/>
    <property type="match status" value="1"/>
</dbReference>
<evidence type="ECO:0000313" key="8">
    <source>
        <dbReference type="Proteomes" id="UP001302349"/>
    </source>
</evidence>
<dbReference type="InterPro" id="IPR036909">
    <property type="entry name" value="Cyt_c-like_dom_sf"/>
</dbReference>
<keyword evidence="2 4" id="KW-0479">Metal-binding</keyword>
<dbReference type="Gene3D" id="3.80.10.10">
    <property type="entry name" value="Ribonuclease Inhibitor"/>
    <property type="match status" value="1"/>
</dbReference>
<feature type="transmembrane region" description="Helical" evidence="5">
    <location>
        <begin position="15"/>
        <end position="35"/>
    </location>
</feature>
<keyword evidence="1 4" id="KW-0349">Heme</keyword>
<keyword evidence="8" id="KW-1185">Reference proteome</keyword>
<accession>A0ABZ0IX14</accession>
<evidence type="ECO:0000259" key="6">
    <source>
        <dbReference type="PROSITE" id="PS51007"/>
    </source>
</evidence>
<dbReference type="SUPFAM" id="SSF52047">
    <property type="entry name" value="RNI-like"/>
    <property type="match status" value="1"/>
</dbReference>
<dbReference type="InterPro" id="IPR032675">
    <property type="entry name" value="LRR_dom_sf"/>
</dbReference>
<protein>
    <submittedName>
        <fullName evidence="7">C-type cytochrome domain-containing protein</fullName>
    </submittedName>
</protein>
<dbReference type="SUPFAM" id="SSF46626">
    <property type="entry name" value="Cytochrome c"/>
    <property type="match status" value="1"/>
</dbReference>
<keyword evidence="5" id="KW-1133">Transmembrane helix</keyword>
<dbReference type="InterPro" id="IPR011429">
    <property type="entry name" value="Cyt_c_Planctomycete-type"/>
</dbReference>
<dbReference type="PANTHER" id="PTHR35889:SF3">
    <property type="entry name" value="F-BOX DOMAIN-CONTAINING PROTEIN"/>
    <property type="match status" value="1"/>
</dbReference>
<evidence type="ECO:0000256" key="3">
    <source>
        <dbReference type="ARBA" id="ARBA00023004"/>
    </source>
</evidence>
<feature type="transmembrane region" description="Helical" evidence="5">
    <location>
        <begin position="80"/>
        <end position="98"/>
    </location>
</feature>
<dbReference type="EMBL" id="CP136051">
    <property type="protein sequence ID" value="WOK08934.1"/>
    <property type="molecule type" value="Genomic_DNA"/>
</dbReference>